<accession>A0A8X6SZB3</accession>
<name>A0A8X6SZB3_TRICX</name>
<dbReference type="AlphaFoldDB" id="A0A8X6SZB3"/>
<evidence type="ECO:0000313" key="1">
    <source>
        <dbReference type="EMBL" id="GFY22076.1"/>
    </source>
</evidence>
<evidence type="ECO:0000313" key="2">
    <source>
        <dbReference type="Proteomes" id="UP000887159"/>
    </source>
</evidence>
<dbReference type="Gene3D" id="1.10.10.60">
    <property type="entry name" value="Homeodomain-like"/>
    <property type="match status" value="1"/>
</dbReference>
<comment type="caution">
    <text evidence="1">The sequence shown here is derived from an EMBL/GenBank/DDBJ whole genome shotgun (WGS) entry which is preliminary data.</text>
</comment>
<organism evidence="1 2">
    <name type="scientific">Trichonephila clavipes</name>
    <name type="common">Golden silk orbweaver</name>
    <name type="synonym">Nephila clavipes</name>
    <dbReference type="NCBI Taxonomy" id="2585209"/>
    <lineage>
        <taxon>Eukaryota</taxon>
        <taxon>Metazoa</taxon>
        <taxon>Ecdysozoa</taxon>
        <taxon>Arthropoda</taxon>
        <taxon>Chelicerata</taxon>
        <taxon>Arachnida</taxon>
        <taxon>Araneae</taxon>
        <taxon>Araneomorphae</taxon>
        <taxon>Entelegynae</taxon>
        <taxon>Araneoidea</taxon>
        <taxon>Nephilidae</taxon>
        <taxon>Trichonephila</taxon>
    </lineage>
</organism>
<reference evidence="1" key="1">
    <citation type="submission" date="2020-08" db="EMBL/GenBank/DDBJ databases">
        <title>Multicomponent nature underlies the extraordinary mechanical properties of spider dragline silk.</title>
        <authorList>
            <person name="Kono N."/>
            <person name="Nakamura H."/>
            <person name="Mori M."/>
            <person name="Yoshida Y."/>
            <person name="Ohtoshi R."/>
            <person name="Malay A.D."/>
            <person name="Moran D.A.P."/>
            <person name="Tomita M."/>
            <person name="Numata K."/>
            <person name="Arakawa K."/>
        </authorList>
    </citation>
    <scope>NUCLEOTIDE SEQUENCE</scope>
</reference>
<protein>
    <submittedName>
        <fullName evidence="1">Transposable element Tcb2 transposase</fullName>
    </submittedName>
</protein>
<dbReference type="EMBL" id="BMAU01021359">
    <property type="protein sequence ID" value="GFY22076.1"/>
    <property type="molecule type" value="Genomic_DNA"/>
</dbReference>
<dbReference type="Proteomes" id="UP000887159">
    <property type="component" value="Unassembled WGS sequence"/>
</dbReference>
<gene>
    <name evidence="1" type="primary">X975_00286</name>
    <name evidence="1" type="ORF">TNCV_3297201</name>
</gene>
<sequence length="98" mass="10990">MSAKGSTSYGCCDPKCPSARRLRIVREDTGAPNEGATCAWMVTNEAVGCMMEAGWSARRVARQLGRSDCVVRRCWYQWIREMSVTRRPSSGRPQQSSR</sequence>
<proteinExistence type="predicted"/>
<keyword evidence="2" id="KW-1185">Reference proteome</keyword>